<dbReference type="InterPro" id="IPR036291">
    <property type="entry name" value="NAD(P)-bd_dom_sf"/>
</dbReference>
<name>A0A0D9WDR6_9ORYZ</name>
<dbReference type="CDD" id="cd05246">
    <property type="entry name" value="dTDP_GD_SDR_e"/>
    <property type="match status" value="1"/>
</dbReference>
<dbReference type="Gene3D" id="3.90.25.10">
    <property type="entry name" value="UDP-galactose 4-epimerase, domain 1"/>
    <property type="match status" value="1"/>
</dbReference>
<reference evidence="6" key="2">
    <citation type="submission" date="2013-12" db="EMBL/GenBank/DDBJ databases">
        <authorList>
            <person name="Yu Y."/>
            <person name="Lee S."/>
            <person name="de Baynast K."/>
            <person name="Wissotski M."/>
            <person name="Liu L."/>
            <person name="Talag J."/>
            <person name="Goicoechea J."/>
            <person name="Angelova A."/>
            <person name="Jetty R."/>
            <person name="Kudrna D."/>
            <person name="Golser W."/>
            <person name="Rivera L."/>
            <person name="Zhang J."/>
            <person name="Wing R."/>
        </authorList>
    </citation>
    <scope>NUCLEOTIDE SEQUENCE</scope>
</reference>
<evidence type="ECO:0000313" key="5">
    <source>
        <dbReference type="EnsemblPlants" id="LPERR05G05540.1"/>
    </source>
</evidence>
<proteinExistence type="predicted"/>
<accession>A0A0D9WDR6</accession>
<organism evidence="5 6">
    <name type="scientific">Leersia perrieri</name>
    <dbReference type="NCBI Taxonomy" id="77586"/>
    <lineage>
        <taxon>Eukaryota</taxon>
        <taxon>Viridiplantae</taxon>
        <taxon>Streptophyta</taxon>
        <taxon>Embryophyta</taxon>
        <taxon>Tracheophyta</taxon>
        <taxon>Spermatophyta</taxon>
        <taxon>Magnoliopsida</taxon>
        <taxon>Liliopsida</taxon>
        <taxon>Poales</taxon>
        <taxon>Poaceae</taxon>
        <taxon>BOP clade</taxon>
        <taxon>Oryzoideae</taxon>
        <taxon>Oryzeae</taxon>
        <taxon>Oryzinae</taxon>
        <taxon>Leersia</taxon>
    </lineage>
</organism>
<dbReference type="AlphaFoldDB" id="A0A0D9WDR6"/>
<reference evidence="5" key="3">
    <citation type="submission" date="2015-04" db="UniProtKB">
        <authorList>
            <consortium name="EnsemblPlants"/>
        </authorList>
    </citation>
    <scope>IDENTIFICATION</scope>
</reference>
<dbReference type="GO" id="GO:0008460">
    <property type="term" value="F:dTDP-glucose 4,6-dehydratase activity"/>
    <property type="evidence" value="ECO:0007669"/>
    <property type="project" value="InterPro"/>
</dbReference>
<comment type="cofactor">
    <cofactor evidence="1">
        <name>NAD(+)</name>
        <dbReference type="ChEBI" id="CHEBI:57540"/>
    </cofactor>
</comment>
<dbReference type="EnsemblPlants" id="LPERR05G05540.1">
    <property type="protein sequence ID" value="LPERR05G05540.1"/>
    <property type="gene ID" value="LPERR05G05540"/>
</dbReference>
<reference evidence="5 6" key="1">
    <citation type="submission" date="2012-08" db="EMBL/GenBank/DDBJ databases">
        <title>Oryza genome evolution.</title>
        <authorList>
            <person name="Wing R.A."/>
        </authorList>
    </citation>
    <scope>NUCLEOTIDE SEQUENCE</scope>
</reference>
<evidence type="ECO:0000256" key="3">
    <source>
        <dbReference type="ARBA" id="ARBA00023239"/>
    </source>
</evidence>
<dbReference type="STRING" id="77586.A0A0D9WDR6"/>
<dbReference type="Gramene" id="LPERR05G05540.1">
    <property type="protein sequence ID" value="LPERR05G05540.1"/>
    <property type="gene ID" value="LPERR05G05540"/>
</dbReference>
<dbReference type="eggNOG" id="KOG0747">
    <property type="taxonomic scope" value="Eukaryota"/>
</dbReference>
<evidence type="ECO:0000259" key="4">
    <source>
        <dbReference type="Pfam" id="PF16363"/>
    </source>
</evidence>
<evidence type="ECO:0000313" key="6">
    <source>
        <dbReference type="Proteomes" id="UP000032180"/>
    </source>
</evidence>
<sequence length="380" mass="41937">MPPSPSPAAAAMPVSAAAAVAADEYTPRSILITGAAGFIASHVTNRLVREHPTYRVVALDKLDYCGSVRNLSPATRSSPSFSFVRGDVGSTDLVLHLLAAERIDTVLHFAAQTHVDNSFGNSLEFTKSNVLATHSLLESCRLHGLIRRFVHVSTDEVYGETGAAGDAADEEESRLLPSNPYSASKAAAEMLVMAYARSYGIPAITTRGNNVYGPRQFPEKLIPKFILLAIRGEPLPVHGDGSHVRSYLYVEDVAEAFDVLLHRGHVGGVYNIGTTRERRVVDVARHVCGMFGLDPEVAVTAVSDRPFNDRRYFIDDKKLKALGWEERTPWEEGMRKTVEWYVKHGEEWWGDVSAALLPHPRMLTPQQNFDTMAMNNFDFE</sequence>
<evidence type="ECO:0000256" key="2">
    <source>
        <dbReference type="ARBA" id="ARBA00023027"/>
    </source>
</evidence>
<dbReference type="HOGENOM" id="CLU_007383_1_14_1"/>
<keyword evidence="6" id="KW-1185">Reference proteome</keyword>
<dbReference type="Gene3D" id="3.40.50.720">
    <property type="entry name" value="NAD(P)-binding Rossmann-like Domain"/>
    <property type="match status" value="1"/>
</dbReference>
<dbReference type="FunFam" id="3.40.50.720:FF:000304">
    <property type="entry name" value="UDP-glucose 4,6-dehydratase"/>
    <property type="match status" value="1"/>
</dbReference>
<dbReference type="InterPro" id="IPR016040">
    <property type="entry name" value="NAD(P)-bd_dom"/>
</dbReference>
<dbReference type="GO" id="GO:0009225">
    <property type="term" value="P:nucleotide-sugar metabolic process"/>
    <property type="evidence" value="ECO:0007669"/>
    <property type="project" value="InterPro"/>
</dbReference>
<dbReference type="SUPFAM" id="SSF51735">
    <property type="entry name" value="NAD(P)-binding Rossmann-fold domains"/>
    <property type="match status" value="1"/>
</dbReference>
<keyword evidence="3" id="KW-0456">Lyase</keyword>
<dbReference type="Proteomes" id="UP000032180">
    <property type="component" value="Chromosome 5"/>
</dbReference>
<dbReference type="Pfam" id="PF16363">
    <property type="entry name" value="GDP_Man_Dehyd"/>
    <property type="match status" value="1"/>
</dbReference>
<keyword evidence="2" id="KW-0520">NAD</keyword>
<dbReference type="PANTHER" id="PTHR43000">
    <property type="entry name" value="DTDP-D-GLUCOSE 4,6-DEHYDRATASE-RELATED"/>
    <property type="match status" value="1"/>
</dbReference>
<evidence type="ECO:0000256" key="1">
    <source>
        <dbReference type="ARBA" id="ARBA00001911"/>
    </source>
</evidence>
<feature type="domain" description="NAD(P)-binding" evidence="4">
    <location>
        <begin position="31"/>
        <end position="337"/>
    </location>
</feature>
<dbReference type="InterPro" id="IPR005888">
    <property type="entry name" value="dTDP_Gluc_deHydtase"/>
</dbReference>
<protein>
    <recommendedName>
        <fullName evidence="4">NAD(P)-binding domain-containing protein</fullName>
    </recommendedName>
</protein>